<feature type="transmembrane region" description="Helical" evidence="1">
    <location>
        <begin position="54"/>
        <end position="85"/>
    </location>
</feature>
<dbReference type="AlphaFoldDB" id="A0A1L7D122"/>
<protein>
    <submittedName>
        <fullName evidence="2">Uncharacterized protein</fullName>
    </submittedName>
</protein>
<accession>A0A1L7D122</accession>
<dbReference type="KEGG" id="cpho:CPHO_01365"/>
<dbReference type="Proteomes" id="UP000185491">
    <property type="component" value="Chromosome"/>
</dbReference>
<proteinExistence type="predicted"/>
<sequence>MSTIGIIIMSVNWLYVAVYCLVGLAGALGVITVLSTRSDAFEAAGRQSRTNWALMLAASSAVLVIPVGFDFLAWVGAVVIGVYWFDVRPQLQNIVNGNSSW</sequence>
<reference evidence="2 3" key="1">
    <citation type="submission" date="2014-08" db="EMBL/GenBank/DDBJ databases">
        <title>Complete genome sequence of Corynebacterium phocae M408/89/1(T)(=DSM 44612(T)), isolated from the common seal (Phoca vitulina).</title>
        <authorList>
            <person name="Ruckert C."/>
            <person name="Albersmeier A."/>
            <person name="Winkler A."/>
            <person name="Kalinowski J."/>
        </authorList>
    </citation>
    <scope>NUCLEOTIDE SEQUENCE [LARGE SCALE GENOMIC DNA]</scope>
    <source>
        <strain evidence="2 3">M408/89/1</strain>
    </source>
</reference>
<gene>
    <name evidence="2" type="ORF">CPHO_01365</name>
</gene>
<keyword evidence="1" id="KW-1133">Transmembrane helix</keyword>
<organism evidence="2 3">
    <name type="scientific">Corynebacterium phocae</name>
    <dbReference type="NCBI Taxonomy" id="161895"/>
    <lineage>
        <taxon>Bacteria</taxon>
        <taxon>Bacillati</taxon>
        <taxon>Actinomycetota</taxon>
        <taxon>Actinomycetes</taxon>
        <taxon>Mycobacteriales</taxon>
        <taxon>Corynebacteriaceae</taxon>
        <taxon>Corynebacterium</taxon>
    </lineage>
</organism>
<keyword evidence="1" id="KW-0812">Transmembrane</keyword>
<dbReference type="STRING" id="161895.CPHO_01365"/>
<dbReference type="InterPro" id="IPR019662">
    <property type="entry name" value="DUF2516"/>
</dbReference>
<keyword evidence="3" id="KW-1185">Reference proteome</keyword>
<keyword evidence="1" id="KW-0472">Membrane</keyword>
<feature type="transmembrane region" description="Helical" evidence="1">
    <location>
        <begin position="12"/>
        <end position="34"/>
    </location>
</feature>
<name>A0A1L7D122_9CORY</name>
<evidence type="ECO:0000256" key="1">
    <source>
        <dbReference type="SAM" id="Phobius"/>
    </source>
</evidence>
<dbReference type="Pfam" id="PF10724">
    <property type="entry name" value="DUF2516"/>
    <property type="match status" value="1"/>
</dbReference>
<evidence type="ECO:0000313" key="3">
    <source>
        <dbReference type="Proteomes" id="UP000185491"/>
    </source>
</evidence>
<evidence type="ECO:0000313" key="2">
    <source>
        <dbReference type="EMBL" id="APT91787.1"/>
    </source>
</evidence>
<dbReference type="RefSeq" id="WP_075732568.1">
    <property type="nucleotide sequence ID" value="NZ_CP009249.1"/>
</dbReference>
<dbReference type="EMBL" id="CP009249">
    <property type="protein sequence ID" value="APT91787.1"/>
    <property type="molecule type" value="Genomic_DNA"/>
</dbReference>